<feature type="transmembrane region" description="Helical" evidence="1">
    <location>
        <begin position="38"/>
        <end position="55"/>
    </location>
</feature>
<evidence type="ECO:0000313" key="2">
    <source>
        <dbReference type="EMBL" id="GAF92161.1"/>
    </source>
</evidence>
<sequence length="61" mass="7603">MGRFGFDLWYMWAFFMALMFMDHILFKGRLNWGFKIEVLLMSIQSLYTFYCWLLYKKENPI</sequence>
<dbReference type="AlphaFoldDB" id="X0TYE5"/>
<keyword evidence="1" id="KW-1133">Transmembrane helix</keyword>
<gene>
    <name evidence="2" type="ORF">S01H1_25771</name>
</gene>
<organism evidence="2">
    <name type="scientific">marine sediment metagenome</name>
    <dbReference type="NCBI Taxonomy" id="412755"/>
    <lineage>
        <taxon>unclassified sequences</taxon>
        <taxon>metagenomes</taxon>
        <taxon>ecological metagenomes</taxon>
    </lineage>
</organism>
<protein>
    <submittedName>
        <fullName evidence="2">Uncharacterized protein</fullName>
    </submittedName>
</protein>
<keyword evidence="1" id="KW-0472">Membrane</keyword>
<keyword evidence="1" id="KW-0812">Transmembrane</keyword>
<name>X0TYE5_9ZZZZ</name>
<proteinExistence type="predicted"/>
<feature type="transmembrane region" description="Helical" evidence="1">
    <location>
        <begin position="6"/>
        <end position="26"/>
    </location>
</feature>
<dbReference type="EMBL" id="BARS01015590">
    <property type="protein sequence ID" value="GAF92161.1"/>
    <property type="molecule type" value="Genomic_DNA"/>
</dbReference>
<evidence type="ECO:0000256" key="1">
    <source>
        <dbReference type="SAM" id="Phobius"/>
    </source>
</evidence>
<accession>X0TYE5</accession>
<comment type="caution">
    <text evidence="2">The sequence shown here is derived from an EMBL/GenBank/DDBJ whole genome shotgun (WGS) entry which is preliminary data.</text>
</comment>
<reference evidence="2" key="1">
    <citation type="journal article" date="2014" name="Front. Microbiol.">
        <title>High frequency of phylogenetically diverse reductive dehalogenase-homologous genes in deep subseafloor sedimentary metagenomes.</title>
        <authorList>
            <person name="Kawai M."/>
            <person name="Futagami T."/>
            <person name="Toyoda A."/>
            <person name="Takaki Y."/>
            <person name="Nishi S."/>
            <person name="Hori S."/>
            <person name="Arai W."/>
            <person name="Tsubouchi T."/>
            <person name="Morono Y."/>
            <person name="Uchiyama I."/>
            <person name="Ito T."/>
            <person name="Fujiyama A."/>
            <person name="Inagaki F."/>
            <person name="Takami H."/>
        </authorList>
    </citation>
    <scope>NUCLEOTIDE SEQUENCE</scope>
    <source>
        <strain evidence="2">Expedition CK06-06</strain>
    </source>
</reference>